<evidence type="ECO:0000256" key="10">
    <source>
        <dbReference type="ARBA" id="ARBA00022771"/>
    </source>
</evidence>
<dbReference type="EMBL" id="JANBTW010000005">
    <property type="protein sequence ID" value="KAJ2680447.1"/>
    <property type="molecule type" value="Genomic_DNA"/>
</dbReference>
<evidence type="ECO:0000259" key="24">
    <source>
        <dbReference type="PROSITE" id="PS51908"/>
    </source>
</evidence>
<feature type="compositionally biased region" description="Polar residues" evidence="21">
    <location>
        <begin position="144"/>
        <end position="159"/>
    </location>
</feature>
<dbReference type="PROSITE" id="PS50800">
    <property type="entry name" value="SAP"/>
    <property type="match status" value="1"/>
</dbReference>
<feature type="domain" description="UBZ4-type" evidence="24">
    <location>
        <begin position="231"/>
        <end position="258"/>
    </location>
</feature>
<dbReference type="InterPro" id="IPR013083">
    <property type="entry name" value="Znf_RING/FYVE/PHD"/>
</dbReference>
<sequence length="416" mass="45723">MDGIASSFELDDPSDWPSTLPHLRELDNLLRCPICKEYFNTAMVTGGCGHTFCSLCVRRCLTQETKCPSCRAPLNKSELRPNRLVDNLMRTFKGGRQLLLNSLTKSNSTPTNSISNNAETVFSGCRGKSASKEESTLRKRQRISTRSSARISNEANNENPAFADSDAMQNGLSFVVLDDDGDIGVESDENYTDNERDFVPAKSNNKKIDDTRRTEESTASVGITPQQQDTKVHCPNCKQLVSQSLINRHLDRCLSSLPSSNESSSVSAVSQAKKHLAPMLKPQSKRAATLALPKPTKLAYSLLSESKLRRTLKDLGIPPKGDKNQMQTRHIEWVNMYLANEDSESPVSHRALLKQLAAWEESMASNQGESGAKQQPSSQQSSSTSVTDHAAKYADSFATLVAQASSAMRTKDPSCE</sequence>
<evidence type="ECO:0000256" key="11">
    <source>
        <dbReference type="ARBA" id="ARBA00022786"/>
    </source>
</evidence>
<dbReference type="PROSITE" id="PS50089">
    <property type="entry name" value="ZF_RING_2"/>
    <property type="match status" value="1"/>
</dbReference>
<keyword evidence="14 20" id="KW-0234">DNA repair</keyword>
<keyword evidence="10 19" id="KW-0863">Zinc-finger</keyword>
<dbReference type="InterPro" id="IPR006642">
    <property type="entry name" value="Rad18_UBZ4"/>
</dbReference>
<feature type="region of interest" description="Disordered" evidence="21">
    <location>
        <begin position="129"/>
        <end position="165"/>
    </location>
</feature>
<evidence type="ECO:0000313" key="26">
    <source>
        <dbReference type="Proteomes" id="UP001151518"/>
    </source>
</evidence>
<evidence type="ECO:0000256" key="15">
    <source>
        <dbReference type="ARBA" id="ARBA00023242"/>
    </source>
</evidence>
<evidence type="ECO:0000256" key="12">
    <source>
        <dbReference type="ARBA" id="ARBA00022833"/>
    </source>
</evidence>
<keyword evidence="11" id="KW-0833">Ubl conjugation pathway</keyword>
<evidence type="ECO:0000256" key="1">
    <source>
        <dbReference type="ARBA" id="ARBA00000900"/>
    </source>
</evidence>
<keyword evidence="12" id="KW-0862">Zinc</keyword>
<evidence type="ECO:0000256" key="5">
    <source>
        <dbReference type="ARBA" id="ARBA00012483"/>
    </source>
</evidence>
<evidence type="ECO:0000256" key="19">
    <source>
        <dbReference type="PROSITE-ProRule" id="PRU00175"/>
    </source>
</evidence>
<keyword evidence="13" id="KW-0238">DNA-binding</keyword>
<dbReference type="InterPro" id="IPR017907">
    <property type="entry name" value="Znf_RING_CS"/>
</dbReference>
<keyword evidence="7 25" id="KW-0808">Transferase</keyword>
<dbReference type="GO" id="GO:0061630">
    <property type="term" value="F:ubiquitin protein ligase activity"/>
    <property type="evidence" value="ECO:0007669"/>
    <property type="project" value="UniProtKB-EC"/>
</dbReference>
<evidence type="ECO:0000256" key="2">
    <source>
        <dbReference type="ARBA" id="ARBA00004123"/>
    </source>
</evidence>
<comment type="similarity">
    <text evidence="4">Belongs to the RAD18 family.</text>
</comment>
<evidence type="ECO:0000256" key="18">
    <source>
        <dbReference type="ARBA" id="ARBA00082369"/>
    </source>
</evidence>
<evidence type="ECO:0000256" key="8">
    <source>
        <dbReference type="ARBA" id="ARBA00022723"/>
    </source>
</evidence>
<organism evidence="25 26">
    <name type="scientific">Coemansia spiralis</name>
    <dbReference type="NCBI Taxonomy" id="417178"/>
    <lineage>
        <taxon>Eukaryota</taxon>
        <taxon>Fungi</taxon>
        <taxon>Fungi incertae sedis</taxon>
        <taxon>Zoopagomycota</taxon>
        <taxon>Kickxellomycotina</taxon>
        <taxon>Kickxellomycetes</taxon>
        <taxon>Kickxellales</taxon>
        <taxon>Kickxellaceae</taxon>
        <taxon>Coemansia</taxon>
    </lineage>
</organism>
<evidence type="ECO:0000259" key="23">
    <source>
        <dbReference type="PROSITE" id="PS50800"/>
    </source>
</evidence>
<dbReference type="Pfam" id="PF02037">
    <property type="entry name" value="SAP"/>
    <property type="match status" value="1"/>
</dbReference>
<feature type="compositionally biased region" description="Polar residues" evidence="21">
    <location>
        <begin position="217"/>
        <end position="229"/>
    </location>
</feature>
<dbReference type="GO" id="GO:0005634">
    <property type="term" value="C:nucleus"/>
    <property type="evidence" value="ECO:0007669"/>
    <property type="project" value="UniProtKB-SubCell"/>
</dbReference>
<dbReference type="FunFam" id="3.30.40.10:FF:000172">
    <property type="entry name" value="E3 ubiquitin-protein ligase RAD18"/>
    <property type="match status" value="1"/>
</dbReference>
<dbReference type="SMART" id="SM00734">
    <property type="entry name" value="ZnF_Rad18"/>
    <property type="match status" value="1"/>
</dbReference>
<proteinExistence type="inferred from homology"/>
<feature type="compositionally biased region" description="Polar residues" evidence="21">
    <location>
        <begin position="363"/>
        <end position="373"/>
    </location>
</feature>
<comment type="caution">
    <text evidence="25">The sequence shown here is derived from an EMBL/GenBank/DDBJ whole genome shotgun (WGS) entry which is preliminary data.</text>
</comment>
<accession>A0A9W8L140</accession>
<dbReference type="InterPro" id="IPR003034">
    <property type="entry name" value="SAP_dom"/>
</dbReference>
<comment type="catalytic activity">
    <reaction evidence="1">
        <text>S-ubiquitinyl-[E2 ubiquitin-conjugating enzyme]-L-cysteine + [acceptor protein]-L-lysine = [E2 ubiquitin-conjugating enzyme]-L-cysteine + N(6)-ubiquitinyl-[acceptor protein]-L-lysine.</text>
        <dbReference type="EC" id="2.3.2.27"/>
    </reaction>
</comment>
<dbReference type="GO" id="GO:0003697">
    <property type="term" value="F:single-stranded DNA binding"/>
    <property type="evidence" value="ECO:0007669"/>
    <property type="project" value="InterPro"/>
</dbReference>
<keyword evidence="15" id="KW-0539">Nucleus</keyword>
<dbReference type="GO" id="GO:0006513">
    <property type="term" value="P:protein monoubiquitination"/>
    <property type="evidence" value="ECO:0007669"/>
    <property type="project" value="InterPro"/>
</dbReference>
<evidence type="ECO:0000256" key="9">
    <source>
        <dbReference type="ARBA" id="ARBA00022763"/>
    </source>
</evidence>
<evidence type="ECO:0000256" key="14">
    <source>
        <dbReference type="ARBA" id="ARBA00023204"/>
    </source>
</evidence>
<dbReference type="SMART" id="SM00184">
    <property type="entry name" value="RING"/>
    <property type="match status" value="1"/>
</dbReference>
<evidence type="ECO:0000256" key="7">
    <source>
        <dbReference type="ARBA" id="ARBA00022679"/>
    </source>
</evidence>
<dbReference type="EC" id="2.3.2.27" evidence="5"/>
<feature type="domain" description="RING-type" evidence="22">
    <location>
        <begin position="32"/>
        <end position="71"/>
    </location>
</feature>
<dbReference type="InterPro" id="IPR004580">
    <property type="entry name" value="Rad18_fungi"/>
</dbReference>
<dbReference type="GO" id="GO:0097505">
    <property type="term" value="C:Rad6-Rad18 complex"/>
    <property type="evidence" value="ECO:0007669"/>
    <property type="project" value="TreeGrafter"/>
</dbReference>
<dbReference type="InterPro" id="IPR039577">
    <property type="entry name" value="Rad18"/>
</dbReference>
<dbReference type="GO" id="GO:0006301">
    <property type="term" value="P:DNA damage tolerance"/>
    <property type="evidence" value="ECO:0007669"/>
    <property type="project" value="InterPro"/>
</dbReference>
<gene>
    <name evidence="25" type="primary">RAD18</name>
    <name evidence="25" type="ORF">GGI25_000739</name>
</gene>
<feature type="region of interest" description="Disordered" evidence="21">
    <location>
        <begin position="209"/>
        <end position="229"/>
    </location>
</feature>
<dbReference type="Pfam" id="PF13923">
    <property type="entry name" value="zf-C3HC4_2"/>
    <property type="match status" value="1"/>
</dbReference>
<dbReference type="PANTHER" id="PTHR14134:SF2">
    <property type="entry name" value="E3 UBIQUITIN-PROTEIN LIGASE RAD18"/>
    <property type="match status" value="1"/>
</dbReference>
<feature type="compositionally biased region" description="Low complexity" evidence="21">
    <location>
        <begin position="374"/>
        <end position="385"/>
    </location>
</feature>
<dbReference type="SMART" id="SM00513">
    <property type="entry name" value="SAP"/>
    <property type="match status" value="1"/>
</dbReference>
<evidence type="ECO:0000256" key="17">
    <source>
        <dbReference type="ARBA" id="ARBA00074353"/>
    </source>
</evidence>
<name>A0A9W8L140_9FUNG</name>
<evidence type="ECO:0000256" key="16">
    <source>
        <dbReference type="ARBA" id="ARBA00031783"/>
    </source>
</evidence>
<keyword evidence="9 20" id="KW-0227">DNA damage</keyword>
<dbReference type="GO" id="GO:0006281">
    <property type="term" value="P:DNA repair"/>
    <property type="evidence" value="ECO:0007669"/>
    <property type="project" value="UniProtKB-KW"/>
</dbReference>
<comment type="subcellular location">
    <subcellularLocation>
        <location evidence="2">Nucleus</location>
    </subcellularLocation>
</comment>
<dbReference type="OrthoDB" id="9049620at2759"/>
<dbReference type="Gene3D" id="3.30.160.60">
    <property type="entry name" value="Classic Zinc Finger"/>
    <property type="match status" value="1"/>
</dbReference>
<evidence type="ECO:0000256" key="6">
    <source>
        <dbReference type="ARBA" id="ARBA00015551"/>
    </source>
</evidence>
<keyword evidence="8" id="KW-0479">Metal-binding</keyword>
<dbReference type="AlphaFoldDB" id="A0A9W8L140"/>
<dbReference type="PROSITE" id="PS51908">
    <property type="entry name" value="ZF_UBZ4"/>
    <property type="match status" value="1"/>
</dbReference>
<dbReference type="InterPro" id="IPR001841">
    <property type="entry name" value="Znf_RING"/>
</dbReference>
<evidence type="ECO:0000256" key="3">
    <source>
        <dbReference type="ARBA" id="ARBA00004906"/>
    </source>
</evidence>
<comment type="pathway">
    <text evidence="3">Protein modification; protein ubiquitination.</text>
</comment>
<dbReference type="PROSITE" id="PS00518">
    <property type="entry name" value="ZF_RING_1"/>
    <property type="match status" value="1"/>
</dbReference>
<evidence type="ECO:0000256" key="13">
    <source>
        <dbReference type="ARBA" id="ARBA00023125"/>
    </source>
</evidence>
<dbReference type="Gene3D" id="3.30.40.10">
    <property type="entry name" value="Zinc/RING finger domain, C3HC4 (zinc finger)"/>
    <property type="match status" value="1"/>
</dbReference>
<evidence type="ECO:0000313" key="25">
    <source>
        <dbReference type="EMBL" id="KAJ2680447.1"/>
    </source>
</evidence>
<keyword evidence="25" id="KW-0012">Acyltransferase</keyword>
<evidence type="ECO:0000256" key="20">
    <source>
        <dbReference type="PROSITE-ProRule" id="PRU01256"/>
    </source>
</evidence>
<evidence type="ECO:0000256" key="21">
    <source>
        <dbReference type="SAM" id="MobiDB-lite"/>
    </source>
</evidence>
<feature type="domain" description="SAP" evidence="23">
    <location>
        <begin position="300"/>
        <end position="334"/>
    </location>
</feature>
<dbReference type="PANTHER" id="PTHR14134">
    <property type="entry name" value="E3 UBIQUITIN-PROTEIN LIGASE RAD18"/>
    <property type="match status" value="1"/>
</dbReference>
<dbReference type="Proteomes" id="UP001151518">
    <property type="component" value="Unassembled WGS sequence"/>
</dbReference>
<dbReference type="NCBIfam" id="TIGR00599">
    <property type="entry name" value="rad18"/>
    <property type="match status" value="1"/>
</dbReference>
<evidence type="ECO:0000256" key="4">
    <source>
        <dbReference type="ARBA" id="ARBA00009506"/>
    </source>
</evidence>
<dbReference type="GO" id="GO:0008270">
    <property type="term" value="F:zinc ion binding"/>
    <property type="evidence" value="ECO:0007669"/>
    <property type="project" value="UniProtKB-KW"/>
</dbReference>
<dbReference type="SUPFAM" id="SSF57850">
    <property type="entry name" value="RING/U-box"/>
    <property type="match status" value="1"/>
</dbReference>
<feature type="region of interest" description="Disordered" evidence="21">
    <location>
        <begin position="362"/>
        <end position="388"/>
    </location>
</feature>
<reference evidence="25" key="1">
    <citation type="submission" date="2022-07" db="EMBL/GenBank/DDBJ databases">
        <title>Phylogenomic reconstructions and comparative analyses of Kickxellomycotina fungi.</title>
        <authorList>
            <person name="Reynolds N.K."/>
            <person name="Stajich J.E."/>
            <person name="Barry K."/>
            <person name="Grigoriev I.V."/>
            <person name="Crous P."/>
            <person name="Smith M.E."/>
        </authorList>
    </citation>
    <scope>NUCLEOTIDE SEQUENCE</scope>
    <source>
        <strain evidence="25">NRRL 3115</strain>
    </source>
</reference>
<protein>
    <recommendedName>
        <fullName evidence="6">Postreplication repair E3 ubiquitin-protein ligase RAD18</fullName>
        <ecNumber evidence="5">2.3.2.27</ecNumber>
    </recommendedName>
    <alternativeName>
        <fullName evidence="17">Postreplication repair E3 ubiquitin-protein ligase rad18</fullName>
    </alternativeName>
    <alternativeName>
        <fullName evidence="16 18">RING-type E3 ubiquitin transferase RAD18</fullName>
    </alternativeName>
</protein>
<dbReference type="CDD" id="cd16529">
    <property type="entry name" value="RING-HC_RAD18"/>
    <property type="match status" value="1"/>
</dbReference>
<evidence type="ECO:0000259" key="22">
    <source>
        <dbReference type="PROSITE" id="PS50089"/>
    </source>
</evidence>